<organism evidence="2 3">
    <name type="scientific">Gordonia araii NBRC 100433</name>
    <dbReference type="NCBI Taxonomy" id="1073574"/>
    <lineage>
        <taxon>Bacteria</taxon>
        <taxon>Bacillati</taxon>
        <taxon>Actinomycetota</taxon>
        <taxon>Actinomycetes</taxon>
        <taxon>Mycobacteriales</taxon>
        <taxon>Gordoniaceae</taxon>
        <taxon>Gordonia</taxon>
    </lineage>
</organism>
<keyword evidence="3" id="KW-1185">Reference proteome</keyword>
<evidence type="ECO:0000313" key="2">
    <source>
        <dbReference type="EMBL" id="GAB11338.1"/>
    </source>
</evidence>
<gene>
    <name evidence="2" type="ORF">GOARA_067_00800</name>
</gene>
<comment type="caution">
    <text evidence="2">The sequence shown here is derived from an EMBL/GenBank/DDBJ whole genome shotgun (WGS) entry which is preliminary data.</text>
</comment>
<feature type="region of interest" description="Disordered" evidence="1">
    <location>
        <begin position="89"/>
        <end position="137"/>
    </location>
</feature>
<dbReference type="AlphaFoldDB" id="G7H616"/>
<feature type="compositionally biased region" description="Acidic residues" evidence="1">
    <location>
        <begin position="94"/>
        <end position="108"/>
    </location>
</feature>
<protein>
    <submittedName>
        <fullName evidence="2">Uncharacterized protein</fullName>
    </submittedName>
</protein>
<dbReference type="STRING" id="1073574.GOARA_067_00800"/>
<evidence type="ECO:0000256" key="1">
    <source>
        <dbReference type="SAM" id="MobiDB-lite"/>
    </source>
</evidence>
<dbReference type="RefSeq" id="WP_007323413.1">
    <property type="nucleotide sequence ID" value="NZ_BAEE01000067.1"/>
</dbReference>
<accession>G7H616</accession>
<evidence type="ECO:0000313" key="3">
    <source>
        <dbReference type="Proteomes" id="UP000035088"/>
    </source>
</evidence>
<dbReference type="EMBL" id="BAEE01000067">
    <property type="protein sequence ID" value="GAB11338.1"/>
    <property type="molecule type" value="Genomic_DNA"/>
</dbReference>
<name>G7H616_9ACTN</name>
<proteinExistence type="predicted"/>
<dbReference type="Proteomes" id="UP000035088">
    <property type="component" value="Unassembled WGS sequence"/>
</dbReference>
<sequence>MSDDKPQGDIERRRPREVDFDRFERNKDIAQEVVQTTATRVGRIATIITGAVADVAREIGDLVTDGFEMREAAKRAKADAERLDRLAQEHLDDGLDVEELDDEFETGELDAGPGESAEITRSPQRKAIEAPVEDQER</sequence>
<reference evidence="2 3" key="1">
    <citation type="submission" date="2011-11" db="EMBL/GenBank/DDBJ databases">
        <title>Whole genome shotgun sequence of Gordonia araii NBRC 100433.</title>
        <authorList>
            <person name="Yoshida Y."/>
            <person name="Hosoyama A."/>
            <person name="Tsuchikane K."/>
            <person name="Katsumata H."/>
            <person name="Yamazaki S."/>
            <person name="Fujita N."/>
        </authorList>
    </citation>
    <scope>NUCLEOTIDE SEQUENCE [LARGE SCALE GENOMIC DNA]</scope>
    <source>
        <strain evidence="2 3">NBRC 100433</strain>
    </source>
</reference>